<dbReference type="InterPro" id="IPR050698">
    <property type="entry name" value="MBL"/>
</dbReference>
<dbReference type="Gene3D" id="3.60.15.10">
    <property type="entry name" value="Ribonuclease Z/Hydroxyacylglutathione hydrolase-like"/>
    <property type="match status" value="1"/>
</dbReference>
<dbReference type="GO" id="GO:0009055">
    <property type="term" value="F:electron transfer activity"/>
    <property type="evidence" value="ECO:0007669"/>
    <property type="project" value="InterPro"/>
</dbReference>
<proteinExistence type="predicted"/>
<dbReference type="InterPro" id="IPR036866">
    <property type="entry name" value="RibonucZ/Hydroxyglut_hydro"/>
</dbReference>
<feature type="domain" description="Metallo-beta-lactamase" evidence="1">
    <location>
        <begin position="34"/>
        <end position="199"/>
    </location>
</feature>
<dbReference type="GO" id="GO:0019646">
    <property type="term" value="P:aerobic electron transport chain"/>
    <property type="evidence" value="ECO:0007669"/>
    <property type="project" value="InterPro"/>
</dbReference>
<sequence>MGADAVLPPPGATNTTDGDTVVCYPYGVGHDREGVSLGLSIGPHRVLLDCGLSTLDSLEQSRPPDLVICSHAHPDHGRGLGLLQQRWPQVPIYATAATSSLLTDRDLVPTIQVLSWRSPVEVAANLTIELWPAGHLPGAACVLLTYAHNNQSRRVFYTGDCFLSSTRLVEGLPLSALRGLNPDVLIVEGTLGATQYPNRRYQENKLIERLRSHLDQSRCVVFPVPLVGLGQELLMLWRSHYHFTGQPLTIWVDPALVHSCDAYLQLLEHHPDTFPRNVQNFAQHQSIFWDERVNPTIKPLPKLLNTPEGNTIEAPAVLLVHPATPADFYCQRYRGAWSVFLPEHADLRAWQAQVNTYGPAYDWFDSFKNTTTSGTVQLETYQLYSHCDGDGTTQLIHNLRPRHVVLVHGQLENLSALANLESLHSRYQLHIPLPGNPLSLFLGTQFSSPPPPQELTFEGTVNDSPVQVSIQLPPTISTDVRWQSFAETGIIEAHWQGENLVLRGVDPSELTAMTNRLAPDRAVCDNCQFYQQRSCQQIQSPLFGKIVAPDGYCPEFQPR</sequence>
<dbReference type="AlphaFoldDB" id="A0A928WZ94"/>
<organism evidence="2 3">
    <name type="scientific">Leptolyngbya cf. ectocarpi LEGE 11479</name>
    <dbReference type="NCBI Taxonomy" id="1828722"/>
    <lineage>
        <taxon>Bacteria</taxon>
        <taxon>Bacillati</taxon>
        <taxon>Cyanobacteriota</taxon>
        <taxon>Cyanophyceae</taxon>
        <taxon>Leptolyngbyales</taxon>
        <taxon>Leptolyngbyaceae</taxon>
        <taxon>Leptolyngbya group</taxon>
        <taxon>Leptolyngbya</taxon>
    </lineage>
</organism>
<keyword evidence="3" id="KW-1185">Reference proteome</keyword>
<reference evidence="2" key="1">
    <citation type="submission" date="2020-10" db="EMBL/GenBank/DDBJ databases">
        <authorList>
            <person name="Castelo-Branco R."/>
            <person name="Eusebio N."/>
            <person name="Adriana R."/>
            <person name="Vieira A."/>
            <person name="Brugerolle De Fraissinette N."/>
            <person name="Rezende De Castro R."/>
            <person name="Schneider M.P."/>
            <person name="Vasconcelos V."/>
            <person name="Leao P.N."/>
        </authorList>
    </citation>
    <scope>NUCLEOTIDE SEQUENCE</scope>
    <source>
        <strain evidence="2">LEGE 11479</strain>
    </source>
</reference>
<dbReference type="Pfam" id="PF12706">
    <property type="entry name" value="Lactamase_B_2"/>
    <property type="match status" value="1"/>
</dbReference>
<dbReference type="PANTHER" id="PTHR11203">
    <property type="entry name" value="CLEAVAGE AND POLYADENYLATION SPECIFICITY FACTOR FAMILY MEMBER"/>
    <property type="match status" value="1"/>
</dbReference>
<comment type="caution">
    <text evidence="2">The sequence shown here is derived from an EMBL/GenBank/DDBJ whole genome shotgun (WGS) entry which is preliminary data.</text>
</comment>
<evidence type="ECO:0000259" key="1">
    <source>
        <dbReference type="SMART" id="SM00849"/>
    </source>
</evidence>
<dbReference type="InterPro" id="IPR036369">
    <property type="entry name" value="HIPIP_sf"/>
</dbReference>
<dbReference type="PANTHER" id="PTHR11203:SF37">
    <property type="entry name" value="INTEGRATOR COMPLEX SUBUNIT 11"/>
    <property type="match status" value="1"/>
</dbReference>
<dbReference type="SUPFAM" id="SSF56281">
    <property type="entry name" value="Metallo-hydrolase/oxidoreductase"/>
    <property type="match status" value="1"/>
</dbReference>
<dbReference type="Pfam" id="PF07521">
    <property type="entry name" value="RMMBL"/>
    <property type="match status" value="1"/>
</dbReference>
<dbReference type="GO" id="GO:0004521">
    <property type="term" value="F:RNA endonuclease activity"/>
    <property type="evidence" value="ECO:0007669"/>
    <property type="project" value="TreeGrafter"/>
</dbReference>
<dbReference type="EMBL" id="JADEXP010000029">
    <property type="protein sequence ID" value="MBE9066129.1"/>
    <property type="molecule type" value="Genomic_DNA"/>
</dbReference>
<dbReference type="SMART" id="SM00849">
    <property type="entry name" value="Lactamase_B"/>
    <property type="match status" value="1"/>
</dbReference>
<name>A0A928WZ94_LEPEC</name>
<accession>A0A928WZ94</accession>
<evidence type="ECO:0000313" key="3">
    <source>
        <dbReference type="Proteomes" id="UP000615026"/>
    </source>
</evidence>
<gene>
    <name evidence="2" type="ORF">IQ260_05640</name>
</gene>
<dbReference type="InterPro" id="IPR001279">
    <property type="entry name" value="Metallo-B-lactamas"/>
</dbReference>
<evidence type="ECO:0000313" key="2">
    <source>
        <dbReference type="EMBL" id="MBE9066129.1"/>
    </source>
</evidence>
<dbReference type="Proteomes" id="UP000615026">
    <property type="component" value="Unassembled WGS sequence"/>
</dbReference>
<protein>
    <submittedName>
        <fullName evidence="2">MBL fold metallo-hydrolase</fullName>
    </submittedName>
</protein>
<dbReference type="Gene3D" id="4.10.490.10">
    <property type="entry name" value="High potential iron-sulphur protein"/>
    <property type="match status" value="1"/>
</dbReference>
<dbReference type="RefSeq" id="WP_193991639.1">
    <property type="nucleotide sequence ID" value="NZ_JADEXP010000029.1"/>
</dbReference>
<dbReference type="InterPro" id="IPR011108">
    <property type="entry name" value="RMMBL"/>
</dbReference>